<feature type="domain" description="SHSP" evidence="4">
    <location>
        <begin position="40"/>
        <end position="152"/>
    </location>
</feature>
<dbReference type="Gene3D" id="2.60.40.790">
    <property type="match status" value="1"/>
</dbReference>
<dbReference type="Pfam" id="PF00011">
    <property type="entry name" value="HSP20"/>
    <property type="match status" value="1"/>
</dbReference>
<evidence type="ECO:0000256" key="1">
    <source>
        <dbReference type="PROSITE-ProRule" id="PRU00285"/>
    </source>
</evidence>
<dbReference type="EMBL" id="VTRV01000001">
    <property type="protein sequence ID" value="TZF91858.1"/>
    <property type="molecule type" value="Genomic_DNA"/>
</dbReference>
<organism evidence="5 6">
    <name type="scientific">Cognatilysobacter lacus</name>
    <dbReference type="NCBI Taxonomy" id="1643323"/>
    <lineage>
        <taxon>Bacteria</taxon>
        <taxon>Pseudomonadati</taxon>
        <taxon>Pseudomonadota</taxon>
        <taxon>Gammaproteobacteria</taxon>
        <taxon>Lysobacterales</taxon>
        <taxon>Lysobacteraceae</taxon>
        <taxon>Cognatilysobacter</taxon>
    </lineage>
</organism>
<dbReference type="CDD" id="cd06464">
    <property type="entry name" value="ACD_sHsps-like"/>
    <property type="match status" value="1"/>
</dbReference>
<comment type="similarity">
    <text evidence="1 2">Belongs to the small heat shock protein (HSP20) family.</text>
</comment>
<dbReference type="PROSITE" id="PS01031">
    <property type="entry name" value="SHSP"/>
    <property type="match status" value="1"/>
</dbReference>
<accession>A0A5D8ZAC0</accession>
<comment type="caution">
    <text evidence="5">The sequence shown here is derived from an EMBL/GenBank/DDBJ whole genome shotgun (WGS) entry which is preliminary data.</text>
</comment>
<dbReference type="Proteomes" id="UP000323164">
    <property type="component" value="Unassembled WGS sequence"/>
</dbReference>
<evidence type="ECO:0000256" key="3">
    <source>
        <dbReference type="SAM" id="MobiDB-lite"/>
    </source>
</evidence>
<evidence type="ECO:0000313" key="6">
    <source>
        <dbReference type="Proteomes" id="UP000323164"/>
    </source>
</evidence>
<reference evidence="5 6" key="1">
    <citation type="submission" date="2019-08" db="EMBL/GenBank/DDBJ databases">
        <title>Draft genome sequence of Lysobacter sp. UKS-15.</title>
        <authorList>
            <person name="Im W.-T."/>
        </authorList>
    </citation>
    <scope>NUCLEOTIDE SEQUENCE [LARGE SCALE GENOMIC DNA]</scope>
    <source>
        <strain evidence="5 6">UKS-15</strain>
    </source>
</reference>
<evidence type="ECO:0000259" key="4">
    <source>
        <dbReference type="PROSITE" id="PS01031"/>
    </source>
</evidence>
<dbReference type="OrthoDB" id="9792695at2"/>
<gene>
    <name evidence="5" type="ORF">FW784_00010</name>
</gene>
<feature type="region of interest" description="Disordered" evidence="3">
    <location>
        <begin position="120"/>
        <end position="164"/>
    </location>
</feature>
<name>A0A5D8ZAC0_9GAMM</name>
<feature type="compositionally biased region" description="Basic and acidic residues" evidence="3">
    <location>
        <begin position="120"/>
        <end position="129"/>
    </location>
</feature>
<protein>
    <submittedName>
        <fullName evidence="5">Hsp20 family protein</fullName>
    </submittedName>
</protein>
<dbReference type="InterPro" id="IPR031107">
    <property type="entry name" value="Small_HSP"/>
</dbReference>
<proteinExistence type="inferred from homology"/>
<evidence type="ECO:0000256" key="2">
    <source>
        <dbReference type="RuleBase" id="RU003616"/>
    </source>
</evidence>
<sequence>MNLTNYPQQRGGQPQAQDELKQLFERFFNFGENTGDDSSVVTSQWIPRVDIVEEPSRFVLFADLPGVQPSEVEVLMDKGILSIRGERRSAVDAQSSRYSRVERRYGSFHRRFALPDSADPERITAEGHDGVLQVSIPKRPETTPRRIQVGGNGRDAQAGEGTRQ</sequence>
<dbReference type="PANTHER" id="PTHR11527">
    <property type="entry name" value="HEAT-SHOCK PROTEIN 20 FAMILY MEMBER"/>
    <property type="match status" value="1"/>
</dbReference>
<keyword evidence="6" id="KW-1185">Reference proteome</keyword>
<dbReference type="InterPro" id="IPR008978">
    <property type="entry name" value="HSP20-like_chaperone"/>
</dbReference>
<dbReference type="AlphaFoldDB" id="A0A5D8ZAC0"/>
<evidence type="ECO:0000313" key="5">
    <source>
        <dbReference type="EMBL" id="TZF91858.1"/>
    </source>
</evidence>
<dbReference type="RefSeq" id="WP_149351317.1">
    <property type="nucleotide sequence ID" value="NZ_VTRV01000001.1"/>
</dbReference>
<dbReference type="InterPro" id="IPR002068">
    <property type="entry name" value="A-crystallin/Hsp20_dom"/>
</dbReference>
<dbReference type="SUPFAM" id="SSF49764">
    <property type="entry name" value="HSP20-like chaperones"/>
    <property type="match status" value="1"/>
</dbReference>